<evidence type="ECO:0000313" key="2">
    <source>
        <dbReference type="EMBL" id="BDZ47548.1"/>
    </source>
</evidence>
<keyword evidence="1" id="KW-0472">Membrane</keyword>
<reference evidence="3" key="1">
    <citation type="journal article" date="2019" name="Int. J. Syst. Evol. Microbiol.">
        <title>The Global Catalogue of Microorganisms (GCM) 10K type strain sequencing project: providing services to taxonomists for standard genome sequencing and annotation.</title>
        <authorList>
            <consortium name="The Broad Institute Genomics Platform"/>
            <consortium name="The Broad Institute Genome Sequencing Center for Infectious Disease"/>
            <person name="Wu L."/>
            <person name="Ma J."/>
        </authorList>
    </citation>
    <scope>NUCLEOTIDE SEQUENCE [LARGE SCALE GENOMIC DNA]</scope>
    <source>
        <strain evidence="3">NBRC 108725</strain>
    </source>
</reference>
<feature type="transmembrane region" description="Helical" evidence="1">
    <location>
        <begin position="37"/>
        <end position="53"/>
    </location>
</feature>
<protein>
    <submittedName>
        <fullName evidence="2">Uncharacterized protein</fullName>
    </submittedName>
</protein>
<keyword evidence="1" id="KW-1133">Transmembrane helix</keyword>
<name>A0ABM8GGR2_9MICO</name>
<feature type="transmembrane region" description="Helical" evidence="1">
    <location>
        <begin position="160"/>
        <end position="181"/>
    </location>
</feature>
<evidence type="ECO:0000256" key="1">
    <source>
        <dbReference type="SAM" id="Phobius"/>
    </source>
</evidence>
<sequence length="183" mass="17998">MIPSVLAVLYVVLLVLAAAAAAGLSVAAWWRPTPPLVYASVAAVAAALLLSAVPAGDPGFAVDALITVLALAAAIVGGGPAATTALRMATRGSVADGDHGGIIQDGSEVLRGGTAIGLLERLAVAAVIIAGFPEGLAVIVAIKGVGRFTELDAAAPRERFIIGTFASLIWAAACAGIAVLARA</sequence>
<evidence type="ECO:0000313" key="3">
    <source>
        <dbReference type="Proteomes" id="UP001321498"/>
    </source>
</evidence>
<keyword evidence="3" id="KW-1185">Reference proteome</keyword>
<dbReference type="Proteomes" id="UP001321498">
    <property type="component" value="Chromosome"/>
</dbReference>
<accession>A0ABM8GGR2</accession>
<proteinExistence type="predicted"/>
<dbReference type="EMBL" id="AP027731">
    <property type="protein sequence ID" value="BDZ47548.1"/>
    <property type="molecule type" value="Genomic_DNA"/>
</dbReference>
<organism evidence="2 3">
    <name type="scientific">Naasia aerilata</name>
    <dbReference type="NCBI Taxonomy" id="1162966"/>
    <lineage>
        <taxon>Bacteria</taxon>
        <taxon>Bacillati</taxon>
        <taxon>Actinomycetota</taxon>
        <taxon>Actinomycetes</taxon>
        <taxon>Micrococcales</taxon>
        <taxon>Microbacteriaceae</taxon>
        <taxon>Naasia</taxon>
    </lineage>
</organism>
<keyword evidence="1" id="KW-0812">Transmembrane</keyword>
<dbReference type="RefSeq" id="WP_286277440.1">
    <property type="nucleotide sequence ID" value="NZ_AP027731.1"/>
</dbReference>
<gene>
    <name evidence="2" type="ORF">GCM10025866_34570</name>
</gene>
<feature type="transmembrane region" description="Helical" evidence="1">
    <location>
        <begin position="122"/>
        <end position="140"/>
    </location>
</feature>
<feature type="transmembrane region" description="Helical" evidence="1">
    <location>
        <begin position="60"/>
        <end position="82"/>
    </location>
</feature>